<gene>
    <name evidence="1" type="ORF">TM448A00282_0015</name>
    <name evidence="2" type="ORF">TM448B00260_0020</name>
</gene>
<reference evidence="1" key="1">
    <citation type="submission" date="2020-03" db="EMBL/GenBank/DDBJ databases">
        <title>The deep terrestrial virosphere.</title>
        <authorList>
            <person name="Holmfeldt K."/>
            <person name="Nilsson E."/>
            <person name="Simone D."/>
            <person name="Lopez-Fernandez M."/>
            <person name="Wu X."/>
            <person name="de Brujin I."/>
            <person name="Lundin D."/>
            <person name="Andersson A."/>
            <person name="Bertilsson S."/>
            <person name="Dopson M."/>
        </authorList>
    </citation>
    <scope>NUCLEOTIDE SEQUENCE</scope>
    <source>
        <strain evidence="1">TM448A00282</strain>
        <strain evidence="2">TM448B00260</strain>
    </source>
</reference>
<dbReference type="EMBL" id="MT144603">
    <property type="protein sequence ID" value="QJH94616.1"/>
    <property type="molecule type" value="Genomic_DNA"/>
</dbReference>
<protein>
    <submittedName>
        <fullName evidence="1">Putative tail tube protein</fullName>
    </submittedName>
</protein>
<name>A0A6H1ZED3_9ZZZZ</name>
<proteinExistence type="predicted"/>
<dbReference type="AlphaFoldDB" id="A0A6H1ZED3"/>
<evidence type="ECO:0000313" key="1">
    <source>
        <dbReference type="EMBL" id="QJA45781.1"/>
    </source>
</evidence>
<dbReference type="Pfam" id="PF10618">
    <property type="entry name" value="Tail_tube"/>
    <property type="match status" value="1"/>
</dbReference>
<evidence type="ECO:0000313" key="2">
    <source>
        <dbReference type="EMBL" id="QJH94616.1"/>
    </source>
</evidence>
<dbReference type="InterPro" id="IPR019596">
    <property type="entry name" value="Phage_Mu_GpM_tail_tub"/>
</dbReference>
<dbReference type="EMBL" id="MT143997">
    <property type="protein sequence ID" value="QJA45781.1"/>
    <property type="molecule type" value="Genomic_DNA"/>
</dbReference>
<sequence>MKHHGRATISYNGKRLRTKEGATLNLGGTGRTAEPLDDGSVGYFEATTAPELSCTVPLTQDLAVQELRDLVDANVVFESDTGQSWVIREAFTTNTISVGRDVAITISGQPAEQL</sequence>
<accession>A0A6H1ZED3</accession>
<organism evidence="1">
    <name type="scientific">viral metagenome</name>
    <dbReference type="NCBI Taxonomy" id="1070528"/>
    <lineage>
        <taxon>unclassified sequences</taxon>
        <taxon>metagenomes</taxon>
        <taxon>organismal metagenomes</taxon>
    </lineage>
</organism>